<dbReference type="AlphaFoldDB" id="A0A8T3D9P8"/>
<evidence type="ECO:0000313" key="1">
    <source>
        <dbReference type="EMBL" id="KAI1892900.1"/>
    </source>
</evidence>
<protein>
    <submittedName>
        <fullName evidence="1">Uncharacterized protein</fullName>
    </submittedName>
</protein>
<evidence type="ECO:0000313" key="2">
    <source>
        <dbReference type="Proteomes" id="UP000829720"/>
    </source>
</evidence>
<keyword evidence="2" id="KW-1185">Reference proteome</keyword>
<dbReference type="EMBL" id="JAERUA010000012">
    <property type="protein sequence ID" value="KAI1892900.1"/>
    <property type="molecule type" value="Genomic_DNA"/>
</dbReference>
<proteinExistence type="predicted"/>
<accession>A0A8T3D9P8</accession>
<comment type="caution">
    <text evidence="1">The sequence shown here is derived from an EMBL/GenBank/DDBJ whole genome shotgun (WGS) entry which is preliminary data.</text>
</comment>
<gene>
    <name evidence="1" type="ORF">AGOR_G00138280</name>
</gene>
<name>A0A8T3D9P8_9TELE</name>
<dbReference type="Proteomes" id="UP000829720">
    <property type="component" value="Unassembled WGS sequence"/>
</dbReference>
<organism evidence="1 2">
    <name type="scientific">Albula goreensis</name>
    <dbReference type="NCBI Taxonomy" id="1534307"/>
    <lineage>
        <taxon>Eukaryota</taxon>
        <taxon>Metazoa</taxon>
        <taxon>Chordata</taxon>
        <taxon>Craniata</taxon>
        <taxon>Vertebrata</taxon>
        <taxon>Euteleostomi</taxon>
        <taxon>Actinopterygii</taxon>
        <taxon>Neopterygii</taxon>
        <taxon>Teleostei</taxon>
        <taxon>Albuliformes</taxon>
        <taxon>Albulidae</taxon>
        <taxon>Albula</taxon>
    </lineage>
</organism>
<sequence length="175" mass="18641">MGSHCGPPSHTAVSGARPMPLNPLRLACGHLSLAGSTADSRAQLVLSGEGRRGETRRHLNREGCESARGGAVWPSVSSRLPSLCICAPQLTDSREQGAQRGRRRVRRARSCPSGAGWGFSLSCCACFPEWADRIGVQREVLCAPPYPSPPSQELRGVRVTGLKSGEAPLKFRAGQ</sequence>
<reference evidence="1" key="1">
    <citation type="submission" date="2021-01" db="EMBL/GenBank/DDBJ databases">
        <authorList>
            <person name="Zahm M."/>
            <person name="Roques C."/>
            <person name="Cabau C."/>
            <person name="Klopp C."/>
            <person name="Donnadieu C."/>
            <person name="Jouanno E."/>
            <person name="Lampietro C."/>
            <person name="Louis A."/>
            <person name="Herpin A."/>
            <person name="Echchiki A."/>
            <person name="Berthelot C."/>
            <person name="Parey E."/>
            <person name="Roest-Crollius H."/>
            <person name="Braasch I."/>
            <person name="Postlethwait J."/>
            <person name="Bobe J."/>
            <person name="Montfort J."/>
            <person name="Bouchez O."/>
            <person name="Begum T."/>
            <person name="Mejri S."/>
            <person name="Adams A."/>
            <person name="Chen W.-J."/>
            <person name="Guiguen Y."/>
        </authorList>
    </citation>
    <scope>NUCLEOTIDE SEQUENCE</scope>
    <source>
        <tissue evidence="1">Blood</tissue>
    </source>
</reference>